<organism evidence="2 4">
    <name type="scientific">Turicibacter bilis</name>
    <dbReference type="NCBI Taxonomy" id="2735723"/>
    <lineage>
        <taxon>Bacteria</taxon>
        <taxon>Bacillati</taxon>
        <taxon>Bacillota</taxon>
        <taxon>Erysipelotrichia</taxon>
        <taxon>Erysipelotrichales</taxon>
        <taxon>Turicibacteraceae</taxon>
        <taxon>Turicibacter</taxon>
    </lineage>
</organism>
<dbReference type="AlphaFoldDB" id="A0A9Q9CMR4"/>
<evidence type="ECO:0000313" key="2">
    <source>
        <dbReference type="EMBL" id="UUF07457.1"/>
    </source>
</evidence>
<dbReference type="Proteomes" id="UP001058016">
    <property type="component" value="Chromosome"/>
</dbReference>
<evidence type="ECO:0000313" key="4">
    <source>
        <dbReference type="Proteomes" id="UP001058072"/>
    </source>
</evidence>
<dbReference type="RefSeq" id="WP_212724255.1">
    <property type="nucleotide sequence ID" value="NZ_CP071250.1"/>
</dbReference>
<reference evidence="2 3" key="1">
    <citation type="submission" date="2021-03" db="EMBL/GenBank/DDBJ databases">
        <title>Comparative Genomics and Metabolomics in the genus Turicibacter.</title>
        <authorList>
            <person name="Maki J."/>
            <person name="Looft T."/>
        </authorList>
    </citation>
    <scope>NUCLEOTIDE SEQUENCE</scope>
    <source>
        <strain evidence="2">ISU324</strain>
        <strain evidence="1 3">MMM721</strain>
    </source>
</reference>
<gene>
    <name evidence="1" type="ORF">J0J69_01075</name>
    <name evidence="2" type="ORF">J0J70_07380</name>
</gene>
<proteinExistence type="predicted"/>
<evidence type="ECO:0008006" key="5">
    <source>
        <dbReference type="Google" id="ProtNLM"/>
    </source>
</evidence>
<accession>A0A9Q9CMR4</accession>
<dbReference type="EMBL" id="CP071249">
    <property type="protein sequence ID" value="UUF06214.1"/>
    <property type="molecule type" value="Genomic_DNA"/>
</dbReference>
<dbReference type="EMBL" id="CP071250">
    <property type="protein sequence ID" value="UUF07457.1"/>
    <property type="molecule type" value="Genomic_DNA"/>
</dbReference>
<evidence type="ECO:0000313" key="1">
    <source>
        <dbReference type="EMBL" id="UUF06214.1"/>
    </source>
</evidence>
<name>A0A9Q9CMR4_9FIRM</name>
<dbReference type="Proteomes" id="UP001058072">
    <property type="component" value="Chromosome"/>
</dbReference>
<protein>
    <recommendedName>
        <fullName evidence="5">HTH-like domain-containing protein</fullName>
    </recommendedName>
</protein>
<keyword evidence="3" id="KW-1185">Reference proteome</keyword>
<evidence type="ECO:0000313" key="3">
    <source>
        <dbReference type="Proteomes" id="UP001058016"/>
    </source>
</evidence>
<sequence>MKHGLLEEFGLIVNYKYIRRIMHKYRLVCKIRKARFKHAK</sequence>